<dbReference type="InterPro" id="IPR044641">
    <property type="entry name" value="Lsm7/SmG-like"/>
</dbReference>
<sequence>MPKEIQNPELTQFVRKRISVKMNQGRMVIGVLDRFDKYLNIVLTEAEEIRKPENPGDDPIIISIDSIFIRGQSIITIEPLDML</sequence>
<dbReference type="InterPro" id="IPR001163">
    <property type="entry name" value="Sm_dom_euk/arc"/>
</dbReference>
<dbReference type="PANTHER" id="PTHR10553">
    <property type="entry name" value="SMALL NUCLEAR RIBONUCLEOPROTEIN"/>
    <property type="match status" value="1"/>
</dbReference>
<evidence type="ECO:0000313" key="5">
    <source>
        <dbReference type="EMBL" id="GKT35385.1"/>
    </source>
</evidence>
<gene>
    <name evidence="5" type="ORF">ADUPG1_008557</name>
</gene>
<dbReference type="InterPro" id="IPR047575">
    <property type="entry name" value="Sm"/>
</dbReference>
<dbReference type="Pfam" id="PF01423">
    <property type="entry name" value="LSM"/>
    <property type="match status" value="1"/>
</dbReference>
<dbReference type="InterPro" id="IPR010920">
    <property type="entry name" value="LSM_dom_sf"/>
</dbReference>
<keyword evidence="2" id="KW-0687">Ribonucleoprotein</keyword>
<accession>A0ABQ5KSE3</accession>
<reference evidence="5" key="1">
    <citation type="submission" date="2022-03" db="EMBL/GenBank/DDBJ databases">
        <title>Draft genome sequence of Aduncisulcus paluster, a free-living microaerophilic Fornicata.</title>
        <authorList>
            <person name="Yuyama I."/>
            <person name="Kume K."/>
            <person name="Tamura T."/>
            <person name="Inagaki Y."/>
            <person name="Hashimoto T."/>
        </authorList>
    </citation>
    <scope>NUCLEOTIDE SEQUENCE</scope>
    <source>
        <strain evidence="5">NY0171</strain>
    </source>
</reference>
<keyword evidence="6" id="KW-1185">Reference proteome</keyword>
<dbReference type="EMBL" id="BQXS01010979">
    <property type="protein sequence ID" value="GKT35385.1"/>
    <property type="molecule type" value="Genomic_DNA"/>
</dbReference>
<dbReference type="SUPFAM" id="SSF50182">
    <property type="entry name" value="Sm-like ribonucleoproteins"/>
    <property type="match status" value="1"/>
</dbReference>
<protein>
    <recommendedName>
        <fullName evidence="3">Sm protein G</fullName>
    </recommendedName>
</protein>
<dbReference type="Proteomes" id="UP001057375">
    <property type="component" value="Unassembled WGS sequence"/>
</dbReference>
<organism evidence="5 6">
    <name type="scientific">Aduncisulcus paluster</name>
    <dbReference type="NCBI Taxonomy" id="2918883"/>
    <lineage>
        <taxon>Eukaryota</taxon>
        <taxon>Metamonada</taxon>
        <taxon>Carpediemonas-like organisms</taxon>
        <taxon>Aduncisulcus</taxon>
    </lineage>
</organism>
<proteinExistence type="inferred from homology"/>
<dbReference type="SMART" id="SM00651">
    <property type="entry name" value="Sm"/>
    <property type="match status" value="1"/>
</dbReference>
<name>A0ABQ5KSE3_9EUKA</name>
<comment type="similarity">
    <text evidence="1">Belongs to the snRNP Sm proteins family.</text>
</comment>
<comment type="caution">
    <text evidence="5">The sequence shown here is derived from an EMBL/GenBank/DDBJ whole genome shotgun (WGS) entry which is preliminary data.</text>
</comment>
<evidence type="ECO:0000259" key="4">
    <source>
        <dbReference type="PROSITE" id="PS52002"/>
    </source>
</evidence>
<evidence type="ECO:0000256" key="3">
    <source>
        <dbReference type="ARBA" id="ARBA00041356"/>
    </source>
</evidence>
<evidence type="ECO:0000256" key="2">
    <source>
        <dbReference type="ARBA" id="ARBA00023274"/>
    </source>
</evidence>
<feature type="domain" description="Sm" evidence="4">
    <location>
        <begin position="5"/>
        <end position="83"/>
    </location>
</feature>
<dbReference type="Gene3D" id="2.30.30.100">
    <property type="match status" value="1"/>
</dbReference>
<evidence type="ECO:0000256" key="1">
    <source>
        <dbReference type="ARBA" id="ARBA00006850"/>
    </source>
</evidence>
<evidence type="ECO:0000313" key="6">
    <source>
        <dbReference type="Proteomes" id="UP001057375"/>
    </source>
</evidence>
<dbReference type="PANTHER" id="PTHR10553:SF2">
    <property type="entry name" value="SMALL NUCLEAR RIBONUCLEOPROTEIN G"/>
    <property type="match status" value="1"/>
</dbReference>
<dbReference type="PROSITE" id="PS52002">
    <property type="entry name" value="SM"/>
    <property type="match status" value="1"/>
</dbReference>